<evidence type="ECO:0000313" key="1">
    <source>
        <dbReference type="EMBL" id="RHZ49981.1"/>
    </source>
</evidence>
<keyword evidence="2" id="KW-1185">Reference proteome</keyword>
<sequence>MSTETDISSASKLINEISIKSKKSISQKSTNNSSLLIESSLNSSSTTIKRKRKSINSKIKDKNPLDFFWNIVGRDNYTISLNQSPVLCNSFSPNTQSFFGNSTLFANNFNSLPWRHGSLSRRVVPTMVPNKDDSTISLLTKTIKSGASFLAPSSYTSTIKGGWDNISMPDIPPREESHISLPQETLQPIELNGRCDDTDPVLNEEIAEQ</sequence>
<dbReference type="AlphaFoldDB" id="A0A397GGC4"/>
<organism evidence="1 2">
    <name type="scientific">Diversispora epigaea</name>
    <dbReference type="NCBI Taxonomy" id="1348612"/>
    <lineage>
        <taxon>Eukaryota</taxon>
        <taxon>Fungi</taxon>
        <taxon>Fungi incertae sedis</taxon>
        <taxon>Mucoromycota</taxon>
        <taxon>Glomeromycotina</taxon>
        <taxon>Glomeromycetes</taxon>
        <taxon>Diversisporales</taxon>
        <taxon>Diversisporaceae</taxon>
        <taxon>Diversispora</taxon>
    </lineage>
</organism>
<dbReference type="STRING" id="1348612.A0A397GGC4"/>
<proteinExistence type="predicted"/>
<protein>
    <submittedName>
        <fullName evidence="1">Uncharacterized protein</fullName>
    </submittedName>
</protein>
<dbReference type="EMBL" id="PQFF01000440">
    <property type="protein sequence ID" value="RHZ49981.1"/>
    <property type="molecule type" value="Genomic_DNA"/>
</dbReference>
<reference evidence="1 2" key="1">
    <citation type="submission" date="2018-08" db="EMBL/GenBank/DDBJ databases">
        <title>Genome and evolution of the arbuscular mycorrhizal fungus Diversispora epigaea (formerly Glomus versiforme) and its bacterial endosymbionts.</title>
        <authorList>
            <person name="Sun X."/>
            <person name="Fei Z."/>
            <person name="Harrison M."/>
        </authorList>
    </citation>
    <scope>NUCLEOTIDE SEQUENCE [LARGE SCALE GENOMIC DNA]</scope>
    <source>
        <strain evidence="1 2">IT104</strain>
    </source>
</reference>
<comment type="caution">
    <text evidence="1">The sequence shown here is derived from an EMBL/GenBank/DDBJ whole genome shotgun (WGS) entry which is preliminary data.</text>
</comment>
<dbReference type="Proteomes" id="UP000266861">
    <property type="component" value="Unassembled WGS sequence"/>
</dbReference>
<evidence type="ECO:0000313" key="2">
    <source>
        <dbReference type="Proteomes" id="UP000266861"/>
    </source>
</evidence>
<accession>A0A397GGC4</accession>
<name>A0A397GGC4_9GLOM</name>
<dbReference type="OrthoDB" id="26679at2759"/>
<gene>
    <name evidence="1" type="ORF">Glove_508g30</name>
</gene>